<keyword evidence="8" id="KW-1185">Reference proteome</keyword>
<dbReference type="PANTHER" id="PTHR45844:SF3">
    <property type="entry name" value="BHLH DOMAIN-CONTAINING PROTEIN"/>
    <property type="match status" value="1"/>
</dbReference>
<dbReference type="EMBL" id="RXIC02000024">
    <property type="protein sequence ID" value="KAB1209820.1"/>
    <property type="molecule type" value="Genomic_DNA"/>
</dbReference>
<keyword evidence="2" id="KW-0805">Transcription regulation</keyword>
<feature type="domain" description="BHLH" evidence="6">
    <location>
        <begin position="67"/>
        <end position="116"/>
    </location>
</feature>
<dbReference type="InterPro" id="IPR036638">
    <property type="entry name" value="HLH_DNA-bd_sf"/>
</dbReference>
<dbReference type="GO" id="GO:0003700">
    <property type="term" value="F:DNA-binding transcription factor activity"/>
    <property type="evidence" value="ECO:0007669"/>
    <property type="project" value="InterPro"/>
</dbReference>
<protein>
    <submittedName>
        <fullName evidence="7">Transcription factor AIG1</fullName>
    </submittedName>
</protein>
<evidence type="ECO:0000313" key="8">
    <source>
        <dbReference type="Proteomes" id="UP000516437"/>
    </source>
</evidence>
<evidence type="ECO:0000259" key="6">
    <source>
        <dbReference type="PROSITE" id="PS50888"/>
    </source>
</evidence>
<dbReference type="GO" id="GO:0046983">
    <property type="term" value="F:protein dimerization activity"/>
    <property type="evidence" value="ECO:0007669"/>
    <property type="project" value="InterPro"/>
</dbReference>
<proteinExistence type="predicted"/>
<gene>
    <name evidence="7" type="ORF">CJ030_MR6G013188</name>
</gene>
<keyword evidence="4" id="KW-0804">Transcription</keyword>
<name>A0A6A1VFE6_9ROSI</name>
<evidence type="ECO:0000256" key="1">
    <source>
        <dbReference type="ARBA" id="ARBA00004123"/>
    </source>
</evidence>
<evidence type="ECO:0000256" key="4">
    <source>
        <dbReference type="ARBA" id="ARBA00023163"/>
    </source>
</evidence>
<evidence type="ECO:0000256" key="3">
    <source>
        <dbReference type="ARBA" id="ARBA00023125"/>
    </source>
</evidence>
<dbReference type="AlphaFoldDB" id="A0A6A1VFE6"/>
<keyword evidence="5" id="KW-0539">Nucleus</keyword>
<dbReference type="Proteomes" id="UP000516437">
    <property type="component" value="Chromosome 6"/>
</dbReference>
<dbReference type="Pfam" id="PF00010">
    <property type="entry name" value="HLH"/>
    <property type="match status" value="1"/>
</dbReference>
<evidence type="ECO:0000256" key="5">
    <source>
        <dbReference type="ARBA" id="ARBA00023242"/>
    </source>
</evidence>
<dbReference type="SMART" id="SM00353">
    <property type="entry name" value="HLH"/>
    <property type="match status" value="1"/>
</dbReference>
<accession>A0A6A1VFE6</accession>
<comment type="subcellular location">
    <subcellularLocation>
        <location evidence="1">Nucleus</location>
    </subcellularLocation>
</comment>
<sequence>MEPFAWGSNTINFGSDSLNDEFLVKSALTGNGSVSSSSLVLDSERSELVEAPGKLERKGGSAERTVAALRSHCEAERRRRARINAHLDTLRALVPGAKKMDKATLLAEVISHLKELKRSAAEASDGFVIPMDSDEVIVERDNGFDGAPDSIRASLCCDCKPGFLSDLRQAIDALHLIIMRAEIATLGGRMKNVVVMTSCKDEHVNDIEVRRALISVLDKFSVSQEFPFGTNFSSKRRRISIFNCSSSTSLGDFW</sequence>
<organism evidence="7 8">
    <name type="scientific">Morella rubra</name>
    <name type="common">Chinese bayberry</name>
    <dbReference type="NCBI Taxonomy" id="262757"/>
    <lineage>
        <taxon>Eukaryota</taxon>
        <taxon>Viridiplantae</taxon>
        <taxon>Streptophyta</taxon>
        <taxon>Embryophyta</taxon>
        <taxon>Tracheophyta</taxon>
        <taxon>Spermatophyta</taxon>
        <taxon>Magnoliopsida</taxon>
        <taxon>eudicotyledons</taxon>
        <taxon>Gunneridae</taxon>
        <taxon>Pentapetalae</taxon>
        <taxon>rosids</taxon>
        <taxon>fabids</taxon>
        <taxon>Fagales</taxon>
        <taxon>Myricaceae</taxon>
        <taxon>Morella</taxon>
    </lineage>
</organism>
<dbReference type="InterPro" id="IPR011598">
    <property type="entry name" value="bHLH_dom"/>
</dbReference>
<dbReference type="SUPFAM" id="SSF47459">
    <property type="entry name" value="HLH, helix-loop-helix DNA-binding domain"/>
    <property type="match status" value="1"/>
</dbReference>
<dbReference type="Gene3D" id="4.10.280.10">
    <property type="entry name" value="Helix-loop-helix DNA-binding domain"/>
    <property type="match status" value="1"/>
</dbReference>
<dbReference type="OrthoDB" id="71302at2759"/>
<dbReference type="PANTHER" id="PTHR45844">
    <property type="entry name" value="TRANSCRIPTION FACTOR BHLH30"/>
    <property type="match status" value="1"/>
</dbReference>
<keyword evidence="3" id="KW-0238">DNA-binding</keyword>
<dbReference type="GO" id="GO:0003677">
    <property type="term" value="F:DNA binding"/>
    <property type="evidence" value="ECO:0007669"/>
    <property type="project" value="UniProtKB-KW"/>
</dbReference>
<dbReference type="InterPro" id="IPR045847">
    <property type="entry name" value="AIG1-like"/>
</dbReference>
<dbReference type="PROSITE" id="PS50888">
    <property type="entry name" value="BHLH"/>
    <property type="match status" value="1"/>
</dbReference>
<reference evidence="7 8" key="1">
    <citation type="journal article" date="2019" name="Plant Biotechnol. J.">
        <title>The red bayberry genome and genetic basis of sex determination.</title>
        <authorList>
            <person name="Jia H.M."/>
            <person name="Jia H.J."/>
            <person name="Cai Q.L."/>
            <person name="Wang Y."/>
            <person name="Zhao H.B."/>
            <person name="Yang W.F."/>
            <person name="Wang G.Y."/>
            <person name="Li Y.H."/>
            <person name="Zhan D.L."/>
            <person name="Shen Y.T."/>
            <person name="Niu Q.F."/>
            <person name="Chang L."/>
            <person name="Qiu J."/>
            <person name="Zhao L."/>
            <person name="Xie H.B."/>
            <person name="Fu W.Y."/>
            <person name="Jin J."/>
            <person name="Li X.W."/>
            <person name="Jiao Y."/>
            <person name="Zhou C.C."/>
            <person name="Tu T."/>
            <person name="Chai C.Y."/>
            <person name="Gao J.L."/>
            <person name="Fan L.J."/>
            <person name="van de Weg E."/>
            <person name="Wang J.Y."/>
            <person name="Gao Z.S."/>
        </authorList>
    </citation>
    <scope>NUCLEOTIDE SEQUENCE [LARGE SCALE GENOMIC DNA]</scope>
    <source>
        <tissue evidence="7">Leaves</tissue>
    </source>
</reference>
<evidence type="ECO:0000313" key="7">
    <source>
        <dbReference type="EMBL" id="KAB1209820.1"/>
    </source>
</evidence>
<evidence type="ECO:0000256" key="2">
    <source>
        <dbReference type="ARBA" id="ARBA00023015"/>
    </source>
</evidence>
<dbReference type="GO" id="GO:0005634">
    <property type="term" value="C:nucleus"/>
    <property type="evidence" value="ECO:0007669"/>
    <property type="project" value="UniProtKB-SubCell"/>
</dbReference>
<comment type="caution">
    <text evidence="7">The sequence shown here is derived from an EMBL/GenBank/DDBJ whole genome shotgun (WGS) entry which is preliminary data.</text>
</comment>